<dbReference type="GO" id="GO:0047617">
    <property type="term" value="F:fatty acyl-CoA hydrolase activity"/>
    <property type="evidence" value="ECO:0007669"/>
    <property type="project" value="TreeGrafter"/>
</dbReference>
<proteinExistence type="inferred from homology"/>
<gene>
    <name evidence="3" type="ORF">DSCA_29600</name>
</gene>
<name>A0A5K7YLE9_9BACT</name>
<reference evidence="3 4" key="1">
    <citation type="submission" date="2019-11" db="EMBL/GenBank/DDBJ databases">
        <title>Comparative genomics of hydrocarbon-degrading Desulfosarcina strains.</title>
        <authorList>
            <person name="Watanabe M."/>
            <person name="Kojima H."/>
            <person name="Fukui M."/>
        </authorList>
    </citation>
    <scope>NUCLEOTIDE SEQUENCE [LARGE SCALE GENOMIC DNA]</scope>
    <source>
        <strain evidence="3 4">PL12</strain>
    </source>
</reference>
<accession>A0A5K7YLE9</accession>
<dbReference type="Pfam" id="PF13279">
    <property type="entry name" value="4HBT_2"/>
    <property type="match status" value="1"/>
</dbReference>
<protein>
    <submittedName>
        <fullName evidence="3">Thioesterase</fullName>
    </submittedName>
</protein>
<evidence type="ECO:0000256" key="1">
    <source>
        <dbReference type="ARBA" id="ARBA00005953"/>
    </source>
</evidence>
<evidence type="ECO:0000256" key="2">
    <source>
        <dbReference type="ARBA" id="ARBA00022801"/>
    </source>
</evidence>
<organism evidence="3 4">
    <name type="scientific">Desulfosarcina alkanivorans</name>
    <dbReference type="NCBI Taxonomy" id="571177"/>
    <lineage>
        <taxon>Bacteria</taxon>
        <taxon>Pseudomonadati</taxon>
        <taxon>Thermodesulfobacteriota</taxon>
        <taxon>Desulfobacteria</taxon>
        <taxon>Desulfobacterales</taxon>
        <taxon>Desulfosarcinaceae</taxon>
        <taxon>Desulfosarcina</taxon>
    </lineage>
</organism>
<dbReference type="EMBL" id="AP021874">
    <property type="protein sequence ID" value="BBO69030.1"/>
    <property type="molecule type" value="Genomic_DNA"/>
</dbReference>
<keyword evidence="2" id="KW-0378">Hydrolase</keyword>
<keyword evidence="4" id="KW-1185">Reference proteome</keyword>
<dbReference type="PANTHER" id="PTHR31793">
    <property type="entry name" value="4-HYDROXYBENZOYL-COA THIOESTERASE FAMILY MEMBER"/>
    <property type="match status" value="1"/>
</dbReference>
<dbReference type="CDD" id="cd00586">
    <property type="entry name" value="4HBT"/>
    <property type="match status" value="1"/>
</dbReference>
<sequence length="164" mass="18822">MQNLLKNYPVIIEIPIAWGDMDAFQHVNNINYFKYFESARIAYFEKIHFNEQMIKTGIGPILANTHCKFKIPLTYPDHVSVGAKVDVIENDRFLMKYLVVSHKHKNIAALGEGMLVSFNYNENKKAAIPDEIRAQITNLEKNVNQDFQGGLGSFVKKRRSPTHP</sequence>
<evidence type="ECO:0000313" key="3">
    <source>
        <dbReference type="EMBL" id="BBO69030.1"/>
    </source>
</evidence>
<dbReference type="AlphaFoldDB" id="A0A5K7YLE9"/>
<dbReference type="RefSeq" id="WP_155317113.1">
    <property type="nucleotide sequence ID" value="NZ_AP021874.1"/>
</dbReference>
<dbReference type="PANTHER" id="PTHR31793:SF27">
    <property type="entry name" value="NOVEL THIOESTERASE SUPERFAMILY DOMAIN AND SAPOSIN A-TYPE DOMAIN CONTAINING PROTEIN (0610012H03RIK)"/>
    <property type="match status" value="1"/>
</dbReference>
<comment type="similarity">
    <text evidence="1">Belongs to the 4-hydroxybenzoyl-CoA thioesterase family.</text>
</comment>
<dbReference type="SUPFAM" id="SSF54637">
    <property type="entry name" value="Thioesterase/thiol ester dehydrase-isomerase"/>
    <property type="match status" value="1"/>
</dbReference>
<dbReference type="InterPro" id="IPR029069">
    <property type="entry name" value="HotDog_dom_sf"/>
</dbReference>
<dbReference type="Gene3D" id="3.10.129.10">
    <property type="entry name" value="Hotdog Thioesterase"/>
    <property type="match status" value="1"/>
</dbReference>
<evidence type="ECO:0000313" key="4">
    <source>
        <dbReference type="Proteomes" id="UP000427906"/>
    </source>
</evidence>
<dbReference type="OrthoDB" id="9799036at2"/>
<dbReference type="KEGG" id="dalk:DSCA_29600"/>
<dbReference type="Proteomes" id="UP000427906">
    <property type="component" value="Chromosome"/>
</dbReference>
<dbReference type="InterPro" id="IPR050563">
    <property type="entry name" value="4-hydroxybenzoyl-CoA_TE"/>
</dbReference>